<sequence length="178" mass="20408">MRLPNHWMRTVMGEGKMRKPKREFEALISSSDGAGFEDEEEMENVVLDITLHVMSAPQSSSMPMVLTEGKLENEFTVVIAVQEPLISAAKLDYYNRKLGFNNSYANVSNKVLYFWSDDFSVDIIKDQIQFVHLKARHVSSTSSFYINVVYAGCSRSEKQLLWRDLSELNDQNDDVWGL</sequence>
<organism evidence="1 2">
    <name type="scientific">Lithospermum erythrorhizon</name>
    <name type="common">Purple gromwell</name>
    <name type="synonym">Lithospermum officinale var. erythrorhizon</name>
    <dbReference type="NCBI Taxonomy" id="34254"/>
    <lineage>
        <taxon>Eukaryota</taxon>
        <taxon>Viridiplantae</taxon>
        <taxon>Streptophyta</taxon>
        <taxon>Embryophyta</taxon>
        <taxon>Tracheophyta</taxon>
        <taxon>Spermatophyta</taxon>
        <taxon>Magnoliopsida</taxon>
        <taxon>eudicotyledons</taxon>
        <taxon>Gunneridae</taxon>
        <taxon>Pentapetalae</taxon>
        <taxon>asterids</taxon>
        <taxon>lamiids</taxon>
        <taxon>Boraginales</taxon>
        <taxon>Boraginaceae</taxon>
        <taxon>Boraginoideae</taxon>
        <taxon>Lithospermeae</taxon>
        <taxon>Lithospermum</taxon>
    </lineage>
</organism>
<accession>A0AAV3NXI8</accession>
<evidence type="ECO:0000313" key="2">
    <source>
        <dbReference type="Proteomes" id="UP001454036"/>
    </source>
</evidence>
<dbReference type="AlphaFoldDB" id="A0AAV3NXI8"/>
<gene>
    <name evidence="1" type="ORF">LIER_42781</name>
</gene>
<name>A0AAV3NXI8_LITER</name>
<comment type="caution">
    <text evidence="1">The sequence shown here is derived from an EMBL/GenBank/DDBJ whole genome shotgun (WGS) entry which is preliminary data.</text>
</comment>
<reference evidence="1 2" key="1">
    <citation type="submission" date="2024-01" db="EMBL/GenBank/DDBJ databases">
        <title>The complete chloroplast genome sequence of Lithospermum erythrorhizon: insights into the phylogenetic relationship among Boraginaceae species and the maternal lineages of purple gromwells.</title>
        <authorList>
            <person name="Okada T."/>
            <person name="Watanabe K."/>
        </authorList>
    </citation>
    <scope>NUCLEOTIDE SEQUENCE [LARGE SCALE GENOMIC DNA]</scope>
</reference>
<dbReference type="EMBL" id="BAABME010030985">
    <property type="protein sequence ID" value="GAA0143836.1"/>
    <property type="molecule type" value="Genomic_DNA"/>
</dbReference>
<keyword evidence="2" id="KW-1185">Reference proteome</keyword>
<protein>
    <submittedName>
        <fullName evidence="1">Uncharacterized protein</fullName>
    </submittedName>
</protein>
<proteinExistence type="predicted"/>
<dbReference type="Proteomes" id="UP001454036">
    <property type="component" value="Unassembled WGS sequence"/>
</dbReference>
<evidence type="ECO:0000313" key="1">
    <source>
        <dbReference type="EMBL" id="GAA0143836.1"/>
    </source>
</evidence>